<gene>
    <name evidence="8" type="primary">rfbC</name>
    <name evidence="8" type="ORF">DI628_00810</name>
</gene>
<comment type="similarity">
    <text evidence="7">Belongs to the dTDP-4-dehydrorhamnose 3,5-epimerase family.</text>
</comment>
<comment type="subunit">
    <text evidence="7">Homodimer.</text>
</comment>
<reference evidence="8 9" key="1">
    <citation type="journal article" date="2017" name="Nat. Commun.">
        <title>In situ click chemistry generation of cyclooxygenase-2 inhibitors.</title>
        <authorList>
            <person name="Bhardwaj A."/>
            <person name="Kaur J."/>
            <person name="Wuest M."/>
            <person name="Wuest F."/>
        </authorList>
    </citation>
    <scope>NUCLEOTIDE SEQUENCE [LARGE SCALE GENOMIC DNA]</scope>
    <source>
        <strain evidence="8">S2_018_000_R2_106</strain>
    </source>
</reference>
<evidence type="ECO:0000256" key="5">
    <source>
        <dbReference type="PIRSR" id="PIRSR600888-1"/>
    </source>
</evidence>
<dbReference type="Pfam" id="PF00908">
    <property type="entry name" value="dTDP_sugar_isom"/>
    <property type="match status" value="1"/>
</dbReference>
<dbReference type="EMBL" id="VAFM01000001">
    <property type="protein sequence ID" value="TKW61202.1"/>
    <property type="molecule type" value="Genomic_DNA"/>
</dbReference>
<dbReference type="GO" id="GO:0008830">
    <property type="term" value="F:dTDP-4-dehydrorhamnose 3,5-epimerase activity"/>
    <property type="evidence" value="ECO:0007669"/>
    <property type="project" value="UniProtKB-UniRule"/>
</dbReference>
<comment type="caution">
    <text evidence="8">The sequence shown here is derived from an EMBL/GenBank/DDBJ whole genome shotgun (WGS) entry which is preliminary data.</text>
</comment>
<dbReference type="Proteomes" id="UP000320948">
    <property type="component" value="Unassembled WGS sequence"/>
</dbReference>
<comment type="pathway">
    <text evidence="7">Carbohydrate biosynthesis; dTDP-L-rhamnose biosynthesis.</text>
</comment>
<dbReference type="GO" id="GO:0005829">
    <property type="term" value="C:cytosol"/>
    <property type="evidence" value="ECO:0007669"/>
    <property type="project" value="TreeGrafter"/>
</dbReference>
<dbReference type="UniPathway" id="UPA00124"/>
<proteinExistence type="inferred from homology"/>
<dbReference type="InterPro" id="IPR011051">
    <property type="entry name" value="RmlC_Cupin_sf"/>
</dbReference>
<dbReference type="Gene3D" id="2.60.120.10">
    <property type="entry name" value="Jelly Rolls"/>
    <property type="match status" value="1"/>
</dbReference>
<dbReference type="GO" id="GO:0019305">
    <property type="term" value="P:dTDP-rhamnose biosynthetic process"/>
    <property type="evidence" value="ECO:0007669"/>
    <property type="project" value="UniProtKB-UniRule"/>
</dbReference>
<dbReference type="CDD" id="cd00438">
    <property type="entry name" value="cupin_RmlC"/>
    <property type="match status" value="1"/>
</dbReference>
<evidence type="ECO:0000256" key="2">
    <source>
        <dbReference type="ARBA" id="ARBA00001997"/>
    </source>
</evidence>
<dbReference type="SUPFAM" id="SSF51182">
    <property type="entry name" value="RmlC-like cupins"/>
    <property type="match status" value="1"/>
</dbReference>
<evidence type="ECO:0000256" key="4">
    <source>
        <dbReference type="ARBA" id="ARBA00019595"/>
    </source>
</evidence>
<comment type="catalytic activity">
    <reaction evidence="1 7">
        <text>dTDP-4-dehydro-6-deoxy-alpha-D-glucose = dTDP-4-dehydro-beta-L-rhamnose</text>
        <dbReference type="Rhea" id="RHEA:16969"/>
        <dbReference type="ChEBI" id="CHEBI:57649"/>
        <dbReference type="ChEBI" id="CHEBI:62830"/>
        <dbReference type="EC" id="5.1.3.13"/>
    </reaction>
</comment>
<organism evidence="8 9">
    <name type="scientific">Blastochloris viridis</name>
    <name type="common">Rhodopseudomonas viridis</name>
    <dbReference type="NCBI Taxonomy" id="1079"/>
    <lineage>
        <taxon>Bacteria</taxon>
        <taxon>Pseudomonadati</taxon>
        <taxon>Pseudomonadota</taxon>
        <taxon>Alphaproteobacteria</taxon>
        <taxon>Hyphomicrobiales</taxon>
        <taxon>Blastochloridaceae</taxon>
        <taxon>Blastochloris</taxon>
    </lineage>
</organism>
<evidence type="ECO:0000256" key="1">
    <source>
        <dbReference type="ARBA" id="ARBA00001298"/>
    </source>
</evidence>
<protein>
    <recommendedName>
        <fullName evidence="4 7">dTDP-4-dehydrorhamnose 3,5-epimerase</fullName>
        <ecNumber evidence="3 7">5.1.3.13</ecNumber>
    </recommendedName>
    <alternativeName>
        <fullName evidence="7">Thymidine diphospho-4-keto-rhamnose 3,5-epimerase</fullName>
    </alternativeName>
</protein>
<feature type="active site" description="Proton donor" evidence="5">
    <location>
        <position position="131"/>
    </location>
</feature>
<feature type="site" description="Participates in a stacking interaction with the thymidine ring of dTDP-4-oxo-6-deoxyglucose" evidence="6">
    <location>
        <position position="137"/>
    </location>
</feature>
<keyword evidence="7 8" id="KW-0413">Isomerase</keyword>
<accession>A0A6N4RAV6</accession>
<evidence type="ECO:0000256" key="6">
    <source>
        <dbReference type="PIRSR" id="PIRSR600888-3"/>
    </source>
</evidence>
<dbReference type="GO" id="GO:0000271">
    <property type="term" value="P:polysaccharide biosynthetic process"/>
    <property type="evidence" value="ECO:0007669"/>
    <property type="project" value="TreeGrafter"/>
</dbReference>
<dbReference type="InterPro" id="IPR000888">
    <property type="entry name" value="RmlC-like"/>
</dbReference>
<feature type="active site" description="Proton acceptor" evidence="5">
    <location>
        <position position="61"/>
    </location>
</feature>
<sequence length="179" mass="20033">MKVTPTKLEGVLILEPTVFGDERGYFMETYNQRVFAEAGIHAVFVQDNQSLSRKGILRGLHFQTGEHAQAKLVRALSGRVLDVTVDLRPGSPTYGQHVAVELSEENRKQMYIPRGFAHGFIVLSDEAVFSYKCDNFYNKAAEGGVRYNDPALGIDWQLPAEMIQVNERDATFPLLAELA</sequence>
<evidence type="ECO:0000313" key="8">
    <source>
        <dbReference type="EMBL" id="TKW61202.1"/>
    </source>
</evidence>
<dbReference type="InterPro" id="IPR014710">
    <property type="entry name" value="RmlC-like_jellyroll"/>
</dbReference>
<comment type="function">
    <text evidence="2 7">Catalyzes the epimerization of the C3' and C5'positions of dTDP-6-deoxy-D-xylo-4-hexulose, forming dTDP-6-deoxy-L-lyxo-4-hexulose.</text>
</comment>
<dbReference type="NCBIfam" id="TIGR01221">
    <property type="entry name" value="rmlC"/>
    <property type="match status" value="1"/>
</dbReference>
<dbReference type="EC" id="5.1.3.13" evidence="3 7"/>
<dbReference type="PANTHER" id="PTHR21047">
    <property type="entry name" value="DTDP-6-DEOXY-D-GLUCOSE-3,5 EPIMERASE"/>
    <property type="match status" value="1"/>
</dbReference>
<evidence type="ECO:0000313" key="9">
    <source>
        <dbReference type="Proteomes" id="UP000320948"/>
    </source>
</evidence>
<evidence type="ECO:0000256" key="7">
    <source>
        <dbReference type="RuleBase" id="RU364069"/>
    </source>
</evidence>
<name>A0A6N4RAV6_BLAVI</name>
<dbReference type="PANTHER" id="PTHR21047:SF2">
    <property type="entry name" value="THYMIDINE DIPHOSPHO-4-KETO-RHAMNOSE 3,5-EPIMERASE"/>
    <property type="match status" value="1"/>
</dbReference>
<dbReference type="AlphaFoldDB" id="A0A6N4RAV6"/>
<evidence type="ECO:0000256" key="3">
    <source>
        <dbReference type="ARBA" id="ARBA00012098"/>
    </source>
</evidence>